<dbReference type="EMBL" id="FNFM01000003">
    <property type="protein sequence ID" value="SDJ94212.1"/>
    <property type="molecule type" value="Genomic_DNA"/>
</dbReference>
<keyword evidence="3" id="KW-1185">Reference proteome</keyword>
<evidence type="ECO:0000313" key="2">
    <source>
        <dbReference type="EMBL" id="SDJ94212.1"/>
    </source>
</evidence>
<evidence type="ECO:0000313" key="3">
    <source>
        <dbReference type="Proteomes" id="UP000199213"/>
    </source>
</evidence>
<dbReference type="AlphaFoldDB" id="A0A1G8XUA2"/>
<gene>
    <name evidence="2" type="ORF">SAMN04487820_10377</name>
</gene>
<organism evidence="2 3">
    <name type="scientific">Actinopolyspora mzabensis</name>
    <dbReference type="NCBI Taxonomy" id="995066"/>
    <lineage>
        <taxon>Bacteria</taxon>
        <taxon>Bacillati</taxon>
        <taxon>Actinomycetota</taxon>
        <taxon>Actinomycetes</taxon>
        <taxon>Actinopolysporales</taxon>
        <taxon>Actinopolysporaceae</taxon>
        <taxon>Actinopolyspora</taxon>
    </lineage>
</organism>
<dbReference type="GO" id="GO:0016757">
    <property type="term" value="F:glycosyltransferase activity"/>
    <property type="evidence" value="ECO:0007669"/>
    <property type="project" value="UniProtKB-ARBA"/>
</dbReference>
<reference evidence="3" key="1">
    <citation type="submission" date="2016-10" db="EMBL/GenBank/DDBJ databases">
        <authorList>
            <person name="Varghese N."/>
            <person name="Submissions S."/>
        </authorList>
    </citation>
    <scope>NUCLEOTIDE SEQUENCE [LARGE SCALE GENOMIC DNA]</scope>
    <source>
        <strain evidence="3">DSM 45460</strain>
    </source>
</reference>
<dbReference type="Pfam" id="PF06722">
    <property type="entry name" value="EryCIII-like_C"/>
    <property type="match status" value="1"/>
</dbReference>
<feature type="domain" description="Erythromycin biosynthesis protein CIII-like C-terminal" evidence="1">
    <location>
        <begin position="5"/>
        <end position="83"/>
    </location>
</feature>
<protein>
    <recommendedName>
        <fullName evidence="1">Erythromycin biosynthesis protein CIII-like C-terminal domain-containing protein</fullName>
    </recommendedName>
</protein>
<accession>A0A1G8XUA2</accession>
<dbReference type="Proteomes" id="UP000199213">
    <property type="component" value="Unassembled WGS sequence"/>
</dbReference>
<sequence length="85" mass="8724">MFAVAVPQLLLPQGADQFEHVASGVTVAEGRSTMPENDRGQTVVTVVEELLGDSTAVGAARYLAAEMAAAPDSAAVVGRLSEMHG</sequence>
<evidence type="ECO:0000259" key="1">
    <source>
        <dbReference type="Pfam" id="PF06722"/>
    </source>
</evidence>
<dbReference type="InterPro" id="IPR010610">
    <property type="entry name" value="EryCIII-like_C"/>
</dbReference>
<name>A0A1G8XUA2_ACTMZ</name>
<dbReference type="Gene3D" id="3.40.50.2000">
    <property type="entry name" value="Glycogen Phosphorylase B"/>
    <property type="match status" value="2"/>
</dbReference>
<dbReference type="SUPFAM" id="SSF53756">
    <property type="entry name" value="UDP-Glycosyltransferase/glycogen phosphorylase"/>
    <property type="match status" value="1"/>
</dbReference>
<proteinExistence type="predicted"/>